<proteinExistence type="predicted"/>
<evidence type="ECO:0000259" key="1">
    <source>
        <dbReference type="Pfam" id="PF03374"/>
    </source>
</evidence>
<evidence type="ECO:0000313" key="2">
    <source>
        <dbReference type="EMBL" id="CAG7622404.1"/>
    </source>
</evidence>
<protein>
    <recommendedName>
        <fullName evidence="1">Antirepressor protein C-terminal domain-containing protein</fullName>
    </recommendedName>
</protein>
<dbReference type="Pfam" id="PF03374">
    <property type="entry name" value="ANT"/>
    <property type="match status" value="1"/>
</dbReference>
<name>A0A916K447_9MICO</name>
<dbReference type="Proteomes" id="UP000693892">
    <property type="component" value="Unassembled WGS sequence"/>
</dbReference>
<dbReference type="InterPro" id="IPR005039">
    <property type="entry name" value="Ant_C"/>
</dbReference>
<dbReference type="AlphaFoldDB" id="A0A916K447"/>
<dbReference type="RefSeq" id="WP_218116425.1">
    <property type="nucleotide sequence ID" value="NZ_CAJVAP010000045.1"/>
</dbReference>
<sequence length="240" mass="26305">MSALSSFEDQLDDLKIITLTDGEVWSARDLMPYAGYKAWQDWSRAINRAIESVNASGLDAAEHFRGAPKTSPMPNGGTKQIEDVELTRYACYILFQNADARKPEVALAQQYFAVKTREAETAPAVAPTGPELLALAVIEAQQMLAAKDQQIAELAPRADAWDELASADGDYAVADAAKMLARAGVEIGPQRLFNALADLSWIFRGPQGKWRAYQDKVDAGYLAELPQSHHHPRTGESCRV</sequence>
<dbReference type="EMBL" id="CAJVAP010000045">
    <property type="protein sequence ID" value="CAG7622404.1"/>
    <property type="molecule type" value="Genomic_DNA"/>
</dbReference>
<comment type="caution">
    <text evidence="2">The sequence shown here is derived from an EMBL/GenBank/DDBJ whole genome shotgun (WGS) entry which is preliminary data.</text>
</comment>
<organism evidence="2 3">
    <name type="scientific">Leucobacter soli</name>
    <dbReference type="NCBI Taxonomy" id="2812850"/>
    <lineage>
        <taxon>Bacteria</taxon>
        <taxon>Bacillati</taxon>
        <taxon>Actinomycetota</taxon>
        <taxon>Actinomycetes</taxon>
        <taxon>Micrococcales</taxon>
        <taxon>Microbacteriaceae</taxon>
        <taxon>Leucobacter</taxon>
    </lineage>
</organism>
<gene>
    <name evidence="2" type="ORF">LEUCIP111803_02513</name>
</gene>
<dbReference type="GO" id="GO:0003677">
    <property type="term" value="F:DNA binding"/>
    <property type="evidence" value="ECO:0007669"/>
    <property type="project" value="InterPro"/>
</dbReference>
<feature type="domain" description="Antirepressor protein C-terminal" evidence="1">
    <location>
        <begin position="149"/>
        <end position="235"/>
    </location>
</feature>
<keyword evidence="3" id="KW-1185">Reference proteome</keyword>
<evidence type="ECO:0000313" key="3">
    <source>
        <dbReference type="Proteomes" id="UP000693892"/>
    </source>
</evidence>
<reference evidence="2" key="1">
    <citation type="submission" date="2021-06" db="EMBL/GenBank/DDBJ databases">
        <authorList>
            <person name="Criscuolo A."/>
        </authorList>
    </citation>
    <scope>NUCLEOTIDE SEQUENCE</scope>
    <source>
        <strain evidence="2">CIP111803</strain>
    </source>
</reference>
<accession>A0A916K447</accession>